<reference evidence="4" key="2">
    <citation type="submission" date="2018-05" db="EMBL/GenBank/DDBJ databases">
        <title>OgluRS3 (Oryza glumaepatula Reference Sequence Version 3).</title>
        <authorList>
            <person name="Zhang J."/>
            <person name="Kudrna D."/>
            <person name="Lee S."/>
            <person name="Talag J."/>
            <person name="Welchert J."/>
            <person name="Wing R.A."/>
        </authorList>
    </citation>
    <scope>NUCLEOTIDE SEQUENCE [LARGE SCALE GENOMIC DNA]</scope>
</reference>
<dbReference type="GO" id="GO:0005524">
    <property type="term" value="F:ATP binding"/>
    <property type="evidence" value="ECO:0007669"/>
    <property type="project" value="UniProtKB-KW"/>
</dbReference>
<dbReference type="HOGENOM" id="CLU_1734318_0_0_1"/>
<dbReference type="AlphaFoldDB" id="A0A0E0BG78"/>
<dbReference type="GO" id="GO:0140662">
    <property type="term" value="F:ATP-dependent protein folding chaperone"/>
    <property type="evidence" value="ECO:0007669"/>
    <property type="project" value="InterPro"/>
</dbReference>
<dbReference type="EnsemblPlants" id="OGLUM11G05270.1">
    <property type="protein sequence ID" value="OGLUM11G05270.1"/>
    <property type="gene ID" value="OGLUM11G05270"/>
</dbReference>
<dbReference type="Gene3D" id="3.30.420.40">
    <property type="match status" value="1"/>
</dbReference>
<dbReference type="STRING" id="40148.A0A0E0BG78"/>
<name>A0A0E0BG78_9ORYZ</name>
<evidence type="ECO:0000313" key="4">
    <source>
        <dbReference type="EnsemblPlants" id="OGLUM11G05270.1"/>
    </source>
</evidence>
<protein>
    <submittedName>
        <fullName evidence="4">Uncharacterized protein</fullName>
    </submittedName>
</protein>
<dbReference type="Pfam" id="PF00012">
    <property type="entry name" value="HSP70"/>
    <property type="match status" value="1"/>
</dbReference>
<keyword evidence="5" id="KW-1185">Reference proteome</keyword>
<evidence type="ECO:0000256" key="3">
    <source>
        <dbReference type="SAM" id="MobiDB-lite"/>
    </source>
</evidence>
<evidence type="ECO:0000256" key="1">
    <source>
        <dbReference type="ARBA" id="ARBA00022741"/>
    </source>
</evidence>
<organism evidence="4">
    <name type="scientific">Oryza glumipatula</name>
    <dbReference type="NCBI Taxonomy" id="40148"/>
    <lineage>
        <taxon>Eukaryota</taxon>
        <taxon>Viridiplantae</taxon>
        <taxon>Streptophyta</taxon>
        <taxon>Embryophyta</taxon>
        <taxon>Tracheophyta</taxon>
        <taxon>Spermatophyta</taxon>
        <taxon>Magnoliopsida</taxon>
        <taxon>Liliopsida</taxon>
        <taxon>Poales</taxon>
        <taxon>Poaceae</taxon>
        <taxon>BOP clade</taxon>
        <taxon>Oryzoideae</taxon>
        <taxon>Oryzeae</taxon>
        <taxon>Oryzinae</taxon>
        <taxon>Oryza</taxon>
    </lineage>
</organism>
<dbReference type="PANTHER" id="PTHR19375">
    <property type="entry name" value="HEAT SHOCK PROTEIN 70KDA"/>
    <property type="match status" value="1"/>
</dbReference>
<accession>A0A0E0BG78</accession>
<feature type="region of interest" description="Disordered" evidence="3">
    <location>
        <begin position="1"/>
        <end position="22"/>
    </location>
</feature>
<dbReference type="Gramene" id="OGLUM11G05270.1">
    <property type="protein sequence ID" value="OGLUM11G05270.1"/>
    <property type="gene ID" value="OGLUM11G05270"/>
</dbReference>
<dbReference type="SUPFAM" id="SSF53067">
    <property type="entry name" value="Actin-like ATPase domain"/>
    <property type="match status" value="1"/>
</dbReference>
<dbReference type="InterPro" id="IPR013126">
    <property type="entry name" value="Hsp_70_fam"/>
</dbReference>
<reference evidence="4" key="1">
    <citation type="submission" date="2015-04" db="UniProtKB">
        <authorList>
            <consortium name="EnsemblPlants"/>
        </authorList>
    </citation>
    <scope>IDENTIFICATION</scope>
</reference>
<keyword evidence="1" id="KW-0547">Nucleotide-binding</keyword>
<evidence type="ECO:0000256" key="2">
    <source>
        <dbReference type="ARBA" id="ARBA00022840"/>
    </source>
</evidence>
<dbReference type="InterPro" id="IPR043129">
    <property type="entry name" value="ATPase_NBD"/>
</dbReference>
<feature type="compositionally biased region" description="Basic and acidic residues" evidence="3">
    <location>
        <begin position="10"/>
        <end position="22"/>
    </location>
</feature>
<dbReference type="eggNOG" id="KOG0101">
    <property type="taxonomic scope" value="Eukaryota"/>
</dbReference>
<dbReference type="Proteomes" id="UP000026961">
    <property type="component" value="Chromosome 11"/>
</dbReference>
<keyword evidence="2" id="KW-0067">ATP-binding</keyword>
<proteinExistence type="predicted"/>
<evidence type="ECO:0000313" key="5">
    <source>
        <dbReference type="Proteomes" id="UP000026961"/>
    </source>
</evidence>
<sequence length="151" mass="17416">MEYPTWKGRSSTEKKSGAASKDKLTPIAAMAHTTPLRGYGELPLHDAKVDKNSVHDVILVGDSTRIPKVQKTLSEFFDGKELCRSASTPMISHRVWRRYPCVHYKWLKAVGGYASARRHRCNVRTRPEKYYFLHAHKLHILLLSSRPRIRY</sequence>